<gene>
    <name evidence="2" type="ORF">C450_12370</name>
</gene>
<sequence>MDNFSRTSIRRWIMLAAFILVATAILITGIAAVDPSLLDILRHPREGVFLITGFLVVALFSGSLLSIPLYLDPKDTSTKPEDADTDAYEPEVTPEIPHAGAEIEPLTGNPFLGYRVTDDEQEAIRTRLRDAAVTMTHRHTGIKMEDASARVQRGDWTENATAAWFLGETPPPRSVRLYARVSDGHAFRHGARQTVHEIVAYEQRHESRRTHSP</sequence>
<organism evidence="2 3">
    <name type="scientific">Halococcus salifodinae DSM 8989</name>
    <dbReference type="NCBI Taxonomy" id="1227456"/>
    <lineage>
        <taxon>Archaea</taxon>
        <taxon>Methanobacteriati</taxon>
        <taxon>Methanobacteriota</taxon>
        <taxon>Stenosarchaea group</taxon>
        <taxon>Halobacteria</taxon>
        <taxon>Halobacteriales</taxon>
        <taxon>Halococcaceae</taxon>
        <taxon>Halococcus</taxon>
    </lineage>
</organism>
<name>M0N3I7_9EURY</name>
<keyword evidence="1" id="KW-0472">Membrane</keyword>
<evidence type="ECO:0000313" key="3">
    <source>
        <dbReference type="Proteomes" id="UP000011625"/>
    </source>
</evidence>
<accession>M0N3I7</accession>
<keyword evidence="3" id="KW-1185">Reference proteome</keyword>
<dbReference type="Proteomes" id="UP000011625">
    <property type="component" value="Unassembled WGS sequence"/>
</dbReference>
<dbReference type="AlphaFoldDB" id="M0N3I7"/>
<protein>
    <submittedName>
        <fullName evidence="2">Uncharacterized protein</fullName>
    </submittedName>
</protein>
<keyword evidence="1" id="KW-0812">Transmembrane</keyword>
<feature type="transmembrane region" description="Helical" evidence="1">
    <location>
        <begin position="12"/>
        <end position="33"/>
    </location>
</feature>
<dbReference type="InterPro" id="IPR055693">
    <property type="entry name" value="DUF7269"/>
</dbReference>
<dbReference type="EMBL" id="AOME01000068">
    <property type="protein sequence ID" value="EMA51270.1"/>
    <property type="molecule type" value="Genomic_DNA"/>
</dbReference>
<evidence type="ECO:0000313" key="2">
    <source>
        <dbReference type="EMBL" id="EMA51270.1"/>
    </source>
</evidence>
<dbReference type="STRING" id="1227456.C450_12370"/>
<dbReference type="Pfam" id="PF23933">
    <property type="entry name" value="DUF7269"/>
    <property type="match status" value="1"/>
</dbReference>
<proteinExistence type="predicted"/>
<feature type="transmembrane region" description="Helical" evidence="1">
    <location>
        <begin position="48"/>
        <end position="71"/>
    </location>
</feature>
<evidence type="ECO:0000256" key="1">
    <source>
        <dbReference type="SAM" id="Phobius"/>
    </source>
</evidence>
<reference evidence="2 3" key="1">
    <citation type="journal article" date="2014" name="PLoS Genet.">
        <title>Phylogenetically driven sequencing of extremely halophilic archaea reveals strategies for static and dynamic osmo-response.</title>
        <authorList>
            <person name="Becker E.A."/>
            <person name="Seitzer P.M."/>
            <person name="Tritt A."/>
            <person name="Larsen D."/>
            <person name="Krusor M."/>
            <person name="Yao A.I."/>
            <person name="Wu D."/>
            <person name="Madern D."/>
            <person name="Eisen J.A."/>
            <person name="Darling A.E."/>
            <person name="Facciotti M.T."/>
        </authorList>
    </citation>
    <scope>NUCLEOTIDE SEQUENCE [LARGE SCALE GENOMIC DNA]</scope>
    <source>
        <strain evidence="2 3">DSM 8989</strain>
    </source>
</reference>
<dbReference type="RefSeq" id="WP_005043724.1">
    <property type="nucleotide sequence ID" value="NZ_AOME01000068.1"/>
</dbReference>
<dbReference type="OrthoDB" id="213495at2157"/>
<comment type="caution">
    <text evidence="2">The sequence shown here is derived from an EMBL/GenBank/DDBJ whole genome shotgun (WGS) entry which is preliminary data.</text>
</comment>
<keyword evidence="1" id="KW-1133">Transmembrane helix</keyword>